<organism evidence="8">
    <name type="scientific">Triatoma dimidiata</name>
    <name type="common">Kissing bug</name>
    <name type="synonym">Meccus dimidiatus</name>
    <dbReference type="NCBI Taxonomy" id="72491"/>
    <lineage>
        <taxon>Eukaryota</taxon>
        <taxon>Metazoa</taxon>
        <taxon>Ecdysozoa</taxon>
        <taxon>Arthropoda</taxon>
        <taxon>Hexapoda</taxon>
        <taxon>Insecta</taxon>
        <taxon>Pterygota</taxon>
        <taxon>Neoptera</taxon>
        <taxon>Paraneoptera</taxon>
        <taxon>Hemiptera</taxon>
        <taxon>Heteroptera</taxon>
        <taxon>Panheteroptera</taxon>
        <taxon>Cimicomorpha</taxon>
        <taxon>Reduviidae</taxon>
        <taxon>Triatominae</taxon>
        <taxon>Triatoma</taxon>
    </lineage>
</organism>
<comment type="similarity">
    <text evidence="2">Belongs to the FMO family.</text>
</comment>
<dbReference type="InterPro" id="IPR020946">
    <property type="entry name" value="Flavin_mOase-like"/>
</dbReference>
<feature type="non-terminal residue" evidence="8">
    <location>
        <position position="408"/>
    </location>
</feature>
<keyword evidence="3" id="KW-0285">Flavoprotein</keyword>
<keyword evidence="4" id="KW-0274">FAD</keyword>
<evidence type="ECO:0000256" key="5">
    <source>
        <dbReference type="ARBA" id="ARBA00022857"/>
    </source>
</evidence>
<dbReference type="SUPFAM" id="SSF51905">
    <property type="entry name" value="FAD/NAD(P)-binding domain"/>
    <property type="match status" value="2"/>
</dbReference>
<name>A0A0V0GBL5_TRIDM</name>
<dbReference type="PANTHER" id="PTHR23023">
    <property type="entry name" value="DIMETHYLANILINE MONOOXYGENASE"/>
    <property type="match status" value="1"/>
</dbReference>
<evidence type="ECO:0000256" key="2">
    <source>
        <dbReference type="ARBA" id="ARBA00009183"/>
    </source>
</evidence>
<keyword evidence="6" id="KW-0560">Oxidoreductase</keyword>
<dbReference type="PIRSF" id="PIRSF000332">
    <property type="entry name" value="FMO"/>
    <property type="match status" value="1"/>
</dbReference>
<evidence type="ECO:0000256" key="3">
    <source>
        <dbReference type="ARBA" id="ARBA00022630"/>
    </source>
</evidence>
<sequence length="408" mass="46753">MKVAIIGAGFSGLVAARYIKDVSIEFDIYERRNTIGGVWRDREESLQKKDLSEEEMIAISPIYDDLRTNTPTISMQFDGLMYNCGKELFVTWAELNKYLKAYSEKFGLQQYILLPTEVIKVSRQNGEWLLRSRHIPTGKLIEKSYNAVVICTGHEEIPFIPQINGASSFQGVQIHSKIYRNPSHYQNQTVLIIGIGPSGIDIALLISTAAKTVYLSHHKEGVSKVIFPENIVLKPDVEKFTNDSVTFVDGFSAVIDAVIYCTGYKYNYDYLDESCDVTVGDNYIKNLYKQMICIEHPTLIFCGLNKLFFLILLELQAKLAAQLLAGKVTLPSKEEMLEDTRAWEEKSRQEGREERQFFNLETRGRKYMHDLAHIGSLPEPPEALLELYDLFYEKFKAEPLTFRKHYYG</sequence>
<dbReference type="AlphaFoldDB" id="A0A0V0GBL5"/>
<evidence type="ECO:0000256" key="1">
    <source>
        <dbReference type="ARBA" id="ARBA00001974"/>
    </source>
</evidence>
<dbReference type="GO" id="GO:0004499">
    <property type="term" value="F:N,N-dimethylaniline monooxygenase activity"/>
    <property type="evidence" value="ECO:0007669"/>
    <property type="project" value="InterPro"/>
</dbReference>
<dbReference type="PRINTS" id="PR00370">
    <property type="entry name" value="FMOXYGENASE"/>
</dbReference>
<evidence type="ECO:0000313" key="8">
    <source>
        <dbReference type="EMBL" id="JAP05374.1"/>
    </source>
</evidence>
<accession>A0A0V0GBL5</accession>
<proteinExistence type="inferred from homology"/>
<evidence type="ECO:0000256" key="6">
    <source>
        <dbReference type="ARBA" id="ARBA00023002"/>
    </source>
</evidence>
<reference evidence="8" key="1">
    <citation type="journal article" date="2018" name="J. Proteomics">
        <title>Exploring the molecular complexity of Triatoma dimidiata sialome.</title>
        <authorList>
            <person name="Santiago P.B."/>
            <person name="de Araujo C.N."/>
            <person name="Charneau S."/>
            <person name="Bastos I.M.D."/>
            <person name="Assumpcao T.C.F."/>
            <person name="Queiroz R.M.L."/>
            <person name="Praca Y.R."/>
            <person name="Cordeiro T.M."/>
            <person name="Garcia C.H.S."/>
            <person name="da Silva I.G."/>
            <person name="Raiol T."/>
            <person name="Motta F.N."/>
            <person name="de Araujo Oliveira J.V."/>
            <person name="de Sousa M.V."/>
            <person name="Ribeiro J.M.C."/>
            <person name="de Santana J.M."/>
        </authorList>
    </citation>
    <scope>NUCLEOTIDE SEQUENCE</scope>
    <source>
        <strain evidence="8">Santander</strain>
        <tissue evidence="8">Salivary glands</tissue>
    </source>
</reference>
<evidence type="ECO:0000256" key="4">
    <source>
        <dbReference type="ARBA" id="ARBA00022827"/>
    </source>
</evidence>
<dbReference type="FunFam" id="3.50.50.60:FF:000138">
    <property type="entry name" value="Flavin-containing monooxygenase"/>
    <property type="match status" value="1"/>
</dbReference>
<protein>
    <submittedName>
        <fullName evidence="8">Putative flavin-containing monooxygenase</fullName>
    </submittedName>
</protein>
<dbReference type="InterPro" id="IPR050346">
    <property type="entry name" value="FMO-like"/>
</dbReference>
<comment type="cofactor">
    <cofactor evidence="1">
        <name>FAD</name>
        <dbReference type="ChEBI" id="CHEBI:57692"/>
    </cofactor>
</comment>
<keyword evidence="5" id="KW-0521">NADP</keyword>
<dbReference type="Gene3D" id="3.50.50.60">
    <property type="entry name" value="FAD/NAD(P)-binding domain"/>
    <property type="match status" value="2"/>
</dbReference>
<dbReference type="GO" id="GO:0050660">
    <property type="term" value="F:flavin adenine dinucleotide binding"/>
    <property type="evidence" value="ECO:0007669"/>
    <property type="project" value="InterPro"/>
</dbReference>
<dbReference type="InterPro" id="IPR036188">
    <property type="entry name" value="FAD/NAD-bd_sf"/>
</dbReference>
<dbReference type="EMBL" id="GECL01000750">
    <property type="protein sequence ID" value="JAP05374.1"/>
    <property type="molecule type" value="Transcribed_RNA"/>
</dbReference>
<dbReference type="InterPro" id="IPR000960">
    <property type="entry name" value="Flavin_mOase"/>
</dbReference>
<dbReference type="Pfam" id="PF00743">
    <property type="entry name" value="FMO-like"/>
    <property type="match status" value="2"/>
</dbReference>
<dbReference type="GO" id="GO:0050661">
    <property type="term" value="F:NADP binding"/>
    <property type="evidence" value="ECO:0007669"/>
    <property type="project" value="InterPro"/>
</dbReference>
<evidence type="ECO:0000256" key="7">
    <source>
        <dbReference type="ARBA" id="ARBA00023033"/>
    </source>
</evidence>
<keyword evidence="7 8" id="KW-0503">Monooxygenase</keyword>